<feature type="domain" description="F-box" evidence="1">
    <location>
        <begin position="1"/>
        <end position="46"/>
    </location>
</feature>
<dbReference type="Gene3D" id="3.80.10.10">
    <property type="entry name" value="Ribonuclease Inhibitor"/>
    <property type="match status" value="1"/>
</dbReference>
<organism evidence="2 3">
    <name type="scientific">Helicostylum pulchrum</name>
    <dbReference type="NCBI Taxonomy" id="562976"/>
    <lineage>
        <taxon>Eukaryota</taxon>
        <taxon>Fungi</taxon>
        <taxon>Fungi incertae sedis</taxon>
        <taxon>Mucoromycota</taxon>
        <taxon>Mucoromycotina</taxon>
        <taxon>Mucoromycetes</taxon>
        <taxon>Mucorales</taxon>
        <taxon>Mucorineae</taxon>
        <taxon>Mucoraceae</taxon>
        <taxon>Helicostylum</taxon>
    </lineage>
</organism>
<name>A0ABP9Y107_9FUNG</name>
<sequence length="605" mass="68957">MSVRNIPRELYALVFSHLARDDIYQCMLVCKYWHSPAVEMYYYRVILLPENIDYLTSNILHQSSRQLEYGHWVKHLKIHPSQSTFLTAKEFETLILYFPNLTHINILHCSGQTIYLNVLADIGKTGLKHLQVIVSRETEFLALHQFCKRLTRLDLDLSGKVYTINGIPGNVVSFLPDFTRLTSLEIRNISGSDIAISQILNACRNLIDFTYTSKSLPAENLQDDQTRATSRVSVLSHGNKHLKHITLTAKTIPNSLIQYFTTTCVSFRDLLSFSLTLSGTDFSHWVYENGSRSVMEFASCLTSIKHLHFSFGDITESIYDAQTKVLNYWRFLGAIKGNRNTFNRTSYLISQDVKRPELMITLENGNMLTFQCFIWVPDYFITNAASGVSNFSMPLLLPAETTVGPWITDELNIGAYENLKGVSLYLLKFSLNHCPQSKKYSISSLGSNGIEFFAGGKDMSLVETRRLTLSYNLLKVMFDRLPNITEFVAYEPILVKDDAFSNNTRVNFSGFKQLKELVFDLQNIHIGSFEHVFLQLEHITSCNEYYKIKKVPGQQNYSLTATTADFIQAFDGSSIVVVIQFHSKLRKIMLEDNGKKIGNLPVLAL</sequence>
<evidence type="ECO:0000259" key="1">
    <source>
        <dbReference type="PROSITE" id="PS50181"/>
    </source>
</evidence>
<dbReference type="Proteomes" id="UP001476247">
    <property type="component" value="Unassembled WGS sequence"/>
</dbReference>
<dbReference type="EMBL" id="BAABUJ010000016">
    <property type="protein sequence ID" value="GAA5800686.1"/>
    <property type="molecule type" value="Genomic_DNA"/>
</dbReference>
<protein>
    <recommendedName>
        <fullName evidence="1">F-box domain-containing protein</fullName>
    </recommendedName>
</protein>
<reference evidence="2 3" key="1">
    <citation type="submission" date="2024-04" db="EMBL/GenBank/DDBJ databases">
        <title>genome sequences of Mucor flavus KT1a and Helicostylum pulchrum KT1b strains isolation_sourced from the surface of a dry-aged beef.</title>
        <authorList>
            <person name="Toyotome T."/>
            <person name="Hosono M."/>
            <person name="Torimaru M."/>
            <person name="Fukuda K."/>
            <person name="Mikami N."/>
        </authorList>
    </citation>
    <scope>NUCLEOTIDE SEQUENCE [LARGE SCALE GENOMIC DNA]</scope>
    <source>
        <strain evidence="2 3">KT1b</strain>
    </source>
</reference>
<keyword evidence="3" id="KW-1185">Reference proteome</keyword>
<dbReference type="InterPro" id="IPR032675">
    <property type="entry name" value="LRR_dom_sf"/>
</dbReference>
<comment type="caution">
    <text evidence="2">The sequence shown here is derived from an EMBL/GenBank/DDBJ whole genome shotgun (WGS) entry which is preliminary data.</text>
</comment>
<dbReference type="InterPro" id="IPR001810">
    <property type="entry name" value="F-box_dom"/>
</dbReference>
<dbReference type="SUPFAM" id="SSF52047">
    <property type="entry name" value="RNI-like"/>
    <property type="match status" value="1"/>
</dbReference>
<accession>A0ABP9Y107</accession>
<dbReference type="Pfam" id="PF12937">
    <property type="entry name" value="F-box-like"/>
    <property type="match status" value="1"/>
</dbReference>
<proteinExistence type="predicted"/>
<dbReference type="PROSITE" id="PS50181">
    <property type="entry name" value="FBOX"/>
    <property type="match status" value="1"/>
</dbReference>
<dbReference type="SUPFAM" id="SSF81383">
    <property type="entry name" value="F-box domain"/>
    <property type="match status" value="1"/>
</dbReference>
<evidence type="ECO:0000313" key="2">
    <source>
        <dbReference type="EMBL" id="GAA5800686.1"/>
    </source>
</evidence>
<dbReference type="InterPro" id="IPR036047">
    <property type="entry name" value="F-box-like_dom_sf"/>
</dbReference>
<gene>
    <name evidence="2" type="ORF">HPULCUR_006122</name>
</gene>
<evidence type="ECO:0000313" key="3">
    <source>
        <dbReference type="Proteomes" id="UP001476247"/>
    </source>
</evidence>
<dbReference type="Gene3D" id="1.20.1280.50">
    <property type="match status" value="1"/>
</dbReference>